<evidence type="ECO:0000313" key="2">
    <source>
        <dbReference type="Proteomes" id="UP001201629"/>
    </source>
</evidence>
<dbReference type="RefSeq" id="WP_238678034.1">
    <property type="nucleotide sequence ID" value="NZ_JAKKFD010000011.1"/>
</dbReference>
<gene>
    <name evidence="1" type="ORF">NIE79_000552</name>
</gene>
<organism evidence="1 2">
    <name type="scientific">Micromonospora trifolii</name>
    <dbReference type="NCBI Taxonomy" id="2911208"/>
    <lineage>
        <taxon>Bacteria</taxon>
        <taxon>Bacillati</taxon>
        <taxon>Actinomycetota</taxon>
        <taxon>Actinomycetes</taxon>
        <taxon>Micromonosporales</taxon>
        <taxon>Micromonosporaceae</taxon>
        <taxon>Micromonospora</taxon>
    </lineage>
</organism>
<protein>
    <recommendedName>
        <fullName evidence="3">Helix-turn-helix domain-containing protein</fullName>
    </recommendedName>
</protein>
<keyword evidence="2" id="KW-1185">Reference proteome</keyword>
<evidence type="ECO:0008006" key="3">
    <source>
        <dbReference type="Google" id="ProtNLM"/>
    </source>
</evidence>
<evidence type="ECO:0000313" key="1">
    <source>
        <dbReference type="EMBL" id="MCG5442765.1"/>
    </source>
</evidence>
<reference evidence="1 2" key="1">
    <citation type="submission" date="2022-01" db="EMBL/GenBank/DDBJ databases">
        <authorList>
            <person name="Riesco R."/>
            <person name="Trujillo M.E."/>
        </authorList>
    </citation>
    <scope>NUCLEOTIDE SEQUENCE [LARGE SCALE GENOMIC DNA]</scope>
    <source>
        <strain evidence="1 2">NIE79</strain>
    </source>
</reference>
<proteinExistence type="predicted"/>
<accession>A0ABS9MZE3</accession>
<name>A0ABS9MZE3_9ACTN</name>
<sequence>MCDSEGLGMVDEPALLERGVLTTPAKVWDLAVRRAEVIGRLAAGATFGHAAADAAGVALRVSRRQTGLAATRAARQSRKR</sequence>
<comment type="caution">
    <text evidence="1">The sequence shown here is derived from an EMBL/GenBank/DDBJ whole genome shotgun (WGS) entry which is preliminary data.</text>
</comment>
<dbReference type="EMBL" id="JAKKFD010000011">
    <property type="protein sequence ID" value="MCG5442765.1"/>
    <property type="molecule type" value="Genomic_DNA"/>
</dbReference>
<dbReference type="Proteomes" id="UP001201629">
    <property type="component" value="Unassembled WGS sequence"/>
</dbReference>